<organism evidence="5">
    <name type="scientific">viral metagenome</name>
    <dbReference type="NCBI Taxonomy" id="1070528"/>
    <lineage>
        <taxon>unclassified sequences</taxon>
        <taxon>metagenomes</taxon>
        <taxon>organismal metagenomes</taxon>
    </lineage>
</organism>
<dbReference type="SUPFAM" id="SSF55979">
    <property type="entry name" value="DNA clamp"/>
    <property type="match status" value="2"/>
</dbReference>
<dbReference type="PANTHER" id="PTHR11352:SF0">
    <property type="entry name" value="PROLIFERATING CELL NUCLEAR ANTIGEN"/>
    <property type="match status" value="1"/>
</dbReference>
<accession>A0A6C0AZE3</accession>
<sequence>MRLSISDTKKKQLFVSLFQVLRSCSSAITIFFHPEKMYIQGMDASHVCLFDMTMLSGWFDTYELGQDTSITVSVYSTFFHTILSMVQEQQTIFIEYQEDSDVILIQLIANVEETKGDFNKFFTLPLLDIDNNLLDIPLVEYDAEFTILAKKMGELVSQLSNFGNVINIKCNEEAIHVGTKGIGGEMIVHIPMDDLSEFSISEGDELCMSYSLHYIHKMCVTTKLSADIHFSISHEYPLKIHYDLGNESFIAFYMAPKIDD</sequence>
<dbReference type="AlphaFoldDB" id="A0A6C0AZE3"/>
<dbReference type="GO" id="GO:0003677">
    <property type="term" value="F:DNA binding"/>
    <property type="evidence" value="ECO:0007669"/>
    <property type="project" value="UniProtKB-KW"/>
</dbReference>
<keyword evidence="2" id="KW-0238">DNA-binding</keyword>
<dbReference type="GO" id="GO:0006275">
    <property type="term" value="P:regulation of DNA replication"/>
    <property type="evidence" value="ECO:0007669"/>
    <property type="project" value="InterPro"/>
</dbReference>
<dbReference type="GO" id="GO:0030337">
    <property type="term" value="F:DNA polymerase processivity factor activity"/>
    <property type="evidence" value="ECO:0007669"/>
    <property type="project" value="InterPro"/>
</dbReference>
<evidence type="ECO:0000256" key="2">
    <source>
        <dbReference type="ARBA" id="ARBA00023125"/>
    </source>
</evidence>
<evidence type="ECO:0000256" key="1">
    <source>
        <dbReference type="ARBA" id="ARBA00010462"/>
    </source>
</evidence>
<evidence type="ECO:0008006" key="6">
    <source>
        <dbReference type="Google" id="ProtNLM"/>
    </source>
</evidence>
<feature type="domain" description="Proliferating cell nuclear antigen PCNA N-terminal" evidence="3">
    <location>
        <begin position="12"/>
        <end position="130"/>
    </location>
</feature>
<dbReference type="NCBIfam" id="TIGR00590">
    <property type="entry name" value="pcna"/>
    <property type="match status" value="1"/>
</dbReference>
<dbReference type="Pfam" id="PF02747">
    <property type="entry name" value="PCNA_C"/>
    <property type="match status" value="1"/>
</dbReference>
<dbReference type="InterPro" id="IPR022648">
    <property type="entry name" value="Pr_cel_nuc_antig_N"/>
</dbReference>
<dbReference type="InterPro" id="IPR022649">
    <property type="entry name" value="Pr_cel_nuc_antig_C"/>
</dbReference>
<dbReference type="InterPro" id="IPR000730">
    <property type="entry name" value="Pr_cel_nuc_antig"/>
</dbReference>
<evidence type="ECO:0000259" key="4">
    <source>
        <dbReference type="Pfam" id="PF02747"/>
    </source>
</evidence>
<comment type="similarity">
    <text evidence="1">Belongs to the PCNA family.</text>
</comment>
<evidence type="ECO:0000313" key="5">
    <source>
        <dbReference type="EMBL" id="QHS85192.1"/>
    </source>
</evidence>
<dbReference type="PANTHER" id="PTHR11352">
    <property type="entry name" value="PROLIFERATING CELL NUCLEAR ANTIGEN"/>
    <property type="match status" value="1"/>
</dbReference>
<dbReference type="GO" id="GO:0006272">
    <property type="term" value="P:leading strand elongation"/>
    <property type="evidence" value="ECO:0007669"/>
    <property type="project" value="TreeGrafter"/>
</dbReference>
<dbReference type="PRINTS" id="PR00339">
    <property type="entry name" value="PCNACYCLIN"/>
</dbReference>
<reference evidence="5" key="1">
    <citation type="journal article" date="2020" name="Nature">
        <title>Giant virus diversity and host interactions through global metagenomics.</title>
        <authorList>
            <person name="Schulz F."/>
            <person name="Roux S."/>
            <person name="Paez-Espino D."/>
            <person name="Jungbluth S."/>
            <person name="Walsh D.A."/>
            <person name="Denef V.J."/>
            <person name="McMahon K.D."/>
            <person name="Konstantinidis K.T."/>
            <person name="Eloe-Fadrosh E.A."/>
            <person name="Kyrpides N.C."/>
            <person name="Woyke T."/>
        </authorList>
    </citation>
    <scope>NUCLEOTIDE SEQUENCE</scope>
    <source>
        <strain evidence="5">GVMAG-M-3300009182-78</strain>
    </source>
</reference>
<feature type="domain" description="Proliferating cell nuclear antigen PCNA C-terminal" evidence="4">
    <location>
        <begin position="136"/>
        <end position="257"/>
    </location>
</feature>
<dbReference type="Pfam" id="PF00705">
    <property type="entry name" value="PCNA_N"/>
    <property type="match status" value="1"/>
</dbReference>
<name>A0A6C0AZE3_9ZZZZ</name>
<evidence type="ECO:0000259" key="3">
    <source>
        <dbReference type="Pfam" id="PF00705"/>
    </source>
</evidence>
<dbReference type="InterPro" id="IPR046938">
    <property type="entry name" value="DNA_clamp_sf"/>
</dbReference>
<protein>
    <recommendedName>
        <fullName evidence="6">Proliferating cell nuclear antigen PCNA N-terminal domain-containing protein</fullName>
    </recommendedName>
</protein>
<dbReference type="EMBL" id="MN739042">
    <property type="protein sequence ID" value="QHS85192.1"/>
    <property type="molecule type" value="Genomic_DNA"/>
</dbReference>
<proteinExistence type="inferred from homology"/>
<dbReference type="CDD" id="cd00577">
    <property type="entry name" value="PCNA"/>
    <property type="match status" value="1"/>
</dbReference>
<dbReference type="Gene3D" id="3.70.10.10">
    <property type="match status" value="1"/>
</dbReference>